<dbReference type="Proteomes" id="UP001424741">
    <property type="component" value="Unassembled WGS sequence"/>
</dbReference>
<keyword evidence="2" id="KW-1185">Reference proteome</keyword>
<name>A0ABP9V3V5_9BACT</name>
<proteinExistence type="predicted"/>
<evidence type="ECO:0000313" key="1">
    <source>
        <dbReference type="EMBL" id="GAA5497295.1"/>
    </source>
</evidence>
<evidence type="ECO:0008006" key="3">
    <source>
        <dbReference type="Google" id="ProtNLM"/>
    </source>
</evidence>
<dbReference type="EMBL" id="BAABRL010000013">
    <property type="protein sequence ID" value="GAA5497295.1"/>
    <property type="molecule type" value="Genomic_DNA"/>
</dbReference>
<protein>
    <recommendedName>
        <fullName evidence="3">DUF1254 domain-containing protein</fullName>
    </recommendedName>
</protein>
<gene>
    <name evidence="1" type="ORF">Rhal01_03488</name>
</gene>
<evidence type="ECO:0000313" key="2">
    <source>
        <dbReference type="Proteomes" id="UP001424741"/>
    </source>
</evidence>
<comment type="caution">
    <text evidence="1">The sequence shown here is derived from an EMBL/GenBank/DDBJ whole genome shotgun (WGS) entry which is preliminary data.</text>
</comment>
<reference evidence="1 2" key="1">
    <citation type="submission" date="2024-02" db="EMBL/GenBank/DDBJ databases">
        <title>Rubritalea halochordaticola NBRC 107102.</title>
        <authorList>
            <person name="Ichikawa N."/>
            <person name="Katano-Makiyama Y."/>
            <person name="Hidaka K."/>
        </authorList>
    </citation>
    <scope>NUCLEOTIDE SEQUENCE [LARGE SCALE GENOMIC DNA]</scope>
    <source>
        <strain evidence="1 2">NBRC 107102</strain>
    </source>
</reference>
<organism evidence="1 2">
    <name type="scientific">Rubritalea halochordaticola</name>
    <dbReference type="NCBI Taxonomy" id="714537"/>
    <lineage>
        <taxon>Bacteria</taxon>
        <taxon>Pseudomonadati</taxon>
        <taxon>Verrucomicrobiota</taxon>
        <taxon>Verrucomicrobiia</taxon>
        <taxon>Verrucomicrobiales</taxon>
        <taxon>Rubritaleaceae</taxon>
        <taxon>Rubritalea</taxon>
    </lineage>
</organism>
<accession>A0ABP9V3V5</accession>
<sequence length="205" mass="22645">MDPNNISLITIAPFGSWDYSGEAVLSVNKTQYFSQQDNKVGIQYWVLNRFDPTSAPLFSYFQEANNYKFDTVPPGLDKFVDDDYIIIVATQGIFITQVPQGALYQFLVKIGAGSQLEMLEQLNTYYACGFTGKVGYTLITVPSTQDSGIESGAIPHSVYVSNSSQQKQYGSATYPGGMLVAQLVPTEYDGKKIYTPVLTSKQSVY</sequence>
<dbReference type="RefSeq" id="WP_346189823.1">
    <property type="nucleotide sequence ID" value="NZ_BAABRL010000013.1"/>
</dbReference>